<dbReference type="InterPro" id="IPR050109">
    <property type="entry name" value="HTH-type_TetR-like_transc_reg"/>
</dbReference>
<dbReference type="EMBL" id="CP136336">
    <property type="protein sequence ID" value="WOB06395.1"/>
    <property type="molecule type" value="Genomic_DNA"/>
</dbReference>
<dbReference type="Proteomes" id="UP001303946">
    <property type="component" value="Chromosome"/>
</dbReference>
<keyword evidence="4" id="KW-0804">Transcription</keyword>
<dbReference type="RefSeq" id="WP_316698818.1">
    <property type="nucleotide sequence ID" value="NZ_CP136336.1"/>
</dbReference>
<feature type="domain" description="HTH tetR-type" evidence="6">
    <location>
        <begin position="9"/>
        <end position="69"/>
    </location>
</feature>
<evidence type="ECO:0000256" key="2">
    <source>
        <dbReference type="ARBA" id="ARBA00023015"/>
    </source>
</evidence>
<keyword evidence="3 5" id="KW-0238">DNA-binding</keyword>
<keyword evidence="2" id="KW-0805">Transcription regulation</keyword>
<keyword evidence="1" id="KW-0678">Repressor</keyword>
<dbReference type="Pfam" id="PF00440">
    <property type="entry name" value="TetR_N"/>
    <property type="match status" value="1"/>
</dbReference>
<evidence type="ECO:0000256" key="5">
    <source>
        <dbReference type="PROSITE-ProRule" id="PRU00335"/>
    </source>
</evidence>
<gene>
    <name evidence="7" type="ORF">RXV79_15850</name>
</gene>
<keyword evidence="8" id="KW-1185">Reference proteome</keyword>
<evidence type="ECO:0000313" key="7">
    <source>
        <dbReference type="EMBL" id="WOB06395.1"/>
    </source>
</evidence>
<protein>
    <submittedName>
        <fullName evidence="7">TetR/AcrR family transcriptional regulator</fullName>
    </submittedName>
</protein>
<evidence type="ECO:0000259" key="6">
    <source>
        <dbReference type="PROSITE" id="PS50977"/>
    </source>
</evidence>
<reference evidence="7 8" key="1">
    <citation type="submission" date="2023-10" db="EMBL/GenBank/DDBJ databases">
        <title>Bacteria for the degradation of biodegradable plastic PBAT(Polybutylene adipate terephthalate).</title>
        <authorList>
            <person name="Weon H.-Y."/>
            <person name="Yeon J."/>
        </authorList>
    </citation>
    <scope>NUCLEOTIDE SEQUENCE [LARGE SCALE GENOMIC DNA]</scope>
    <source>
        <strain evidence="7 8">SBD 7-3</strain>
    </source>
</reference>
<dbReference type="SUPFAM" id="SSF46689">
    <property type="entry name" value="Homeodomain-like"/>
    <property type="match status" value="1"/>
</dbReference>
<dbReference type="InterPro" id="IPR009057">
    <property type="entry name" value="Homeodomain-like_sf"/>
</dbReference>
<dbReference type="PROSITE" id="PS50977">
    <property type="entry name" value="HTH_TETR_2"/>
    <property type="match status" value="1"/>
</dbReference>
<feature type="DNA-binding region" description="H-T-H motif" evidence="5">
    <location>
        <begin position="32"/>
        <end position="51"/>
    </location>
</feature>
<dbReference type="PRINTS" id="PR00455">
    <property type="entry name" value="HTHTETR"/>
</dbReference>
<dbReference type="PROSITE" id="PS01081">
    <property type="entry name" value="HTH_TETR_1"/>
    <property type="match status" value="1"/>
</dbReference>
<organism evidence="7 8">
    <name type="scientific">Piscinibacter gummiphilus</name>
    <dbReference type="NCBI Taxonomy" id="946333"/>
    <lineage>
        <taxon>Bacteria</taxon>
        <taxon>Pseudomonadati</taxon>
        <taxon>Pseudomonadota</taxon>
        <taxon>Betaproteobacteria</taxon>
        <taxon>Burkholderiales</taxon>
        <taxon>Sphaerotilaceae</taxon>
        <taxon>Piscinibacter</taxon>
    </lineage>
</organism>
<name>A0ABZ0CN48_9BURK</name>
<evidence type="ECO:0000313" key="8">
    <source>
        <dbReference type="Proteomes" id="UP001303946"/>
    </source>
</evidence>
<evidence type="ECO:0000256" key="1">
    <source>
        <dbReference type="ARBA" id="ARBA00022491"/>
    </source>
</evidence>
<sequence length="197" mass="21515">MPVSADPDTSHRRRLLDAMGEAVARKGYADTTIADLAAIARVSRRTFYEHFATKEDCLVALYEAASKQSLGVLRDSIDPSHDPLTQAEQAIEAYLSTMASNPALLKTLFIAILSLGPTGLQARRRVNQQLADFIVEVVNRPHEGRQHPPLPGALALSIVGGIHELVLQKIEQDRIGELPQLTATTAQFVRAVVYGPR</sequence>
<proteinExistence type="predicted"/>
<dbReference type="Gene3D" id="1.10.357.10">
    <property type="entry name" value="Tetracycline Repressor, domain 2"/>
    <property type="match status" value="1"/>
</dbReference>
<evidence type="ECO:0000256" key="3">
    <source>
        <dbReference type="ARBA" id="ARBA00023125"/>
    </source>
</evidence>
<evidence type="ECO:0000256" key="4">
    <source>
        <dbReference type="ARBA" id="ARBA00023163"/>
    </source>
</evidence>
<dbReference type="PANTHER" id="PTHR30055:SF234">
    <property type="entry name" value="HTH-TYPE TRANSCRIPTIONAL REGULATOR BETI"/>
    <property type="match status" value="1"/>
</dbReference>
<dbReference type="InterPro" id="IPR023772">
    <property type="entry name" value="DNA-bd_HTH_TetR-type_CS"/>
</dbReference>
<dbReference type="InterPro" id="IPR001647">
    <property type="entry name" value="HTH_TetR"/>
</dbReference>
<dbReference type="PANTHER" id="PTHR30055">
    <property type="entry name" value="HTH-TYPE TRANSCRIPTIONAL REGULATOR RUTR"/>
    <property type="match status" value="1"/>
</dbReference>
<accession>A0ABZ0CN48</accession>